<evidence type="ECO:0000313" key="2">
    <source>
        <dbReference type="Proteomes" id="UP001148662"/>
    </source>
</evidence>
<dbReference type="Proteomes" id="UP001148662">
    <property type="component" value="Unassembled WGS sequence"/>
</dbReference>
<gene>
    <name evidence="1" type="ORF">NM688_g4907</name>
</gene>
<keyword evidence="2" id="KW-1185">Reference proteome</keyword>
<protein>
    <submittedName>
        <fullName evidence="1">Uncharacterized protein</fullName>
    </submittedName>
</protein>
<sequence length="371" mass="39774">MRSIFFTLLTLTALLHAVLAQTSIEVIPGVPFSGPSVVQYASQSSLFDAPKVQRLNDTTWDWWYFDAVSPDFDYSIVVVFFTATSESLWPGTTDVGSADYMVVTLTLPDGTTLEAGVVGKEVTVVTVENGSSGIVGNTSSGWVGTPDMKTYTISIDAPEFATTGTIVFTSTAPAHFPCSSDISSAGQRLNLGPTPIFGWLNAMPDADAFVDLDINGTSLSFTGIGYHDKNWGSQPLHTSVNSWYWGHARLGPFSFVWFDFVAPDGTELVSTYLSRDNKVISSTCDGATVRPVGDGAVFPPTPVSSMSEPQGFNITAEVEGEGTLIMQITHKKVLSATPGTTWRWIGQASGGFGNGTTWDGPALYEQFTFSN</sequence>
<dbReference type="EMBL" id="JANHOG010000858">
    <property type="protein sequence ID" value="KAJ3551131.1"/>
    <property type="molecule type" value="Genomic_DNA"/>
</dbReference>
<evidence type="ECO:0000313" key="1">
    <source>
        <dbReference type="EMBL" id="KAJ3551131.1"/>
    </source>
</evidence>
<reference evidence="1" key="1">
    <citation type="submission" date="2022-07" db="EMBL/GenBank/DDBJ databases">
        <title>Genome Sequence of Phlebia brevispora.</title>
        <authorList>
            <person name="Buettner E."/>
        </authorList>
    </citation>
    <scope>NUCLEOTIDE SEQUENCE</scope>
    <source>
        <strain evidence="1">MPL23</strain>
    </source>
</reference>
<accession>A0ACC1T1B9</accession>
<proteinExistence type="predicted"/>
<name>A0ACC1T1B9_9APHY</name>
<organism evidence="1 2">
    <name type="scientific">Phlebia brevispora</name>
    <dbReference type="NCBI Taxonomy" id="194682"/>
    <lineage>
        <taxon>Eukaryota</taxon>
        <taxon>Fungi</taxon>
        <taxon>Dikarya</taxon>
        <taxon>Basidiomycota</taxon>
        <taxon>Agaricomycotina</taxon>
        <taxon>Agaricomycetes</taxon>
        <taxon>Polyporales</taxon>
        <taxon>Meruliaceae</taxon>
        <taxon>Phlebia</taxon>
    </lineage>
</organism>
<comment type="caution">
    <text evidence="1">The sequence shown here is derived from an EMBL/GenBank/DDBJ whole genome shotgun (WGS) entry which is preliminary data.</text>
</comment>